<keyword evidence="1" id="KW-0808">Transferase</keyword>
<dbReference type="GO" id="GO:0160105">
    <property type="term" value="F:tRNA (adenine(22)-N1)-methyltransferase activity"/>
    <property type="evidence" value="ECO:0007669"/>
    <property type="project" value="InterPro"/>
</dbReference>
<dbReference type="PANTHER" id="PTHR38451">
    <property type="entry name" value="TRNA (ADENINE(22)-N(1))-METHYLTRANSFERASE"/>
    <property type="match status" value="1"/>
</dbReference>
<name>I4DAC7_DESAJ</name>
<dbReference type="Pfam" id="PF12847">
    <property type="entry name" value="Methyltransf_18"/>
    <property type="match status" value="1"/>
</dbReference>
<dbReference type="SUPFAM" id="SSF53335">
    <property type="entry name" value="S-adenosyl-L-methionine-dependent methyltransferases"/>
    <property type="match status" value="1"/>
</dbReference>
<dbReference type="GO" id="GO:0032259">
    <property type="term" value="P:methylation"/>
    <property type="evidence" value="ECO:0007669"/>
    <property type="project" value="UniProtKB-KW"/>
</dbReference>
<proteinExistence type="predicted"/>
<evidence type="ECO:0000313" key="1">
    <source>
        <dbReference type="EMBL" id="AFM42751.1"/>
    </source>
</evidence>
<organism evidence="1 2">
    <name type="scientific">Desulfosporosinus acidiphilus (strain DSM 22704 / JCM 16185 / SJ4)</name>
    <dbReference type="NCBI Taxonomy" id="646529"/>
    <lineage>
        <taxon>Bacteria</taxon>
        <taxon>Bacillati</taxon>
        <taxon>Bacillota</taxon>
        <taxon>Clostridia</taxon>
        <taxon>Eubacteriales</taxon>
        <taxon>Desulfitobacteriaceae</taxon>
        <taxon>Desulfosporosinus</taxon>
    </lineage>
</organism>
<protein>
    <submittedName>
        <fullName evidence="1">Putative SAM-dependent methyltransferase</fullName>
    </submittedName>
</protein>
<accession>I4DAC7</accession>
<keyword evidence="1" id="KW-0489">Methyltransferase</keyword>
<dbReference type="InterPro" id="IPR006901">
    <property type="entry name" value="TrmK"/>
</dbReference>
<dbReference type="AlphaFoldDB" id="I4DAC7"/>
<dbReference type="RefSeq" id="WP_014828738.1">
    <property type="nucleotide sequence ID" value="NC_018068.1"/>
</dbReference>
<dbReference type="Proteomes" id="UP000002892">
    <property type="component" value="Chromosome"/>
</dbReference>
<dbReference type="Gene3D" id="3.40.50.150">
    <property type="entry name" value="Vaccinia Virus protein VP39"/>
    <property type="match status" value="1"/>
</dbReference>
<dbReference type="HOGENOM" id="CLU_071037_1_0_9"/>
<dbReference type="eggNOG" id="COG2384">
    <property type="taxonomic scope" value="Bacteria"/>
</dbReference>
<dbReference type="EMBL" id="CP003639">
    <property type="protein sequence ID" value="AFM42751.1"/>
    <property type="molecule type" value="Genomic_DNA"/>
</dbReference>
<sequence length="264" mass="29686">MTFSLTLGPRLQSVASLVPLGARLGDIGTDHAYLPIALVEGRKITQAVAVDVHEGPFQSALAAVKLRRLEEVIDVRFGDGLKPLKAGEVDVLTLAGMGGKTMLEIFKARPEVLDFVTDLIVQPQGGEGAVRLSLLNSRWLLKTEQLIKEEERIYTVMAFSREEGCNLADLTLMKDVWYQRLSSRILEGTRSAEYQTIIDKLVWHFGPLILEEHSNLLQENLADYCVMLKRRLEQMKQSNKSETLERIKEVSEELALVEGIIEWQ</sequence>
<keyword evidence="2" id="KW-1185">Reference proteome</keyword>
<dbReference type="OrthoDB" id="5881184at2"/>
<gene>
    <name evidence="1" type="ordered locus">Desaci_3871</name>
</gene>
<reference evidence="1 2" key="1">
    <citation type="journal article" date="2012" name="J. Bacteriol.">
        <title>Complete genome sequences of Desulfosporosinus orientis DSM765T, Desulfosporosinus youngiae DSM17734T, Desulfosporosinus meridiei DSM13257T, and Desulfosporosinus acidiphilus DSM22704T.</title>
        <authorList>
            <person name="Pester M."/>
            <person name="Brambilla E."/>
            <person name="Alazard D."/>
            <person name="Rattei T."/>
            <person name="Weinmaier T."/>
            <person name="Han J."/>
            <person name="Lucas S."/>
            <person name="Lapidus A."/>
            <person name="Cheng J.F."/>
            <person name="Goodwin L."/>
            <person name="Pitluck S."/>
            <person name="Peters L."/>
            <person name="Ovchinnikova G."/>
            <person name="Teshima H."/>
            <person name="Detter J.C."/>
            <person name="Han C.S."/>
            <person name="Tapia R."/>
            <person name="Land M.L."/>
            <person name="Hauser L."/>
            <person name="Kyrpides N.C."/>
            <person name="Ivanova N.N."/>
            <person name="Pagani I."/>
            <person name="Huntmann M."/>
            <person name="Wei C.L."/>
            <person name="Davenport K.W."/>
            <person name="Daligault H."/>
            <person name="Chain P.S."/>
            <person name="Chen A."/>
            <person name="Mavromatis K."/>
            <person name="Markowitz V."/>
            <person name="Szeto E."/>
            <person name="Mikhailova N."/>
            <person name="Pati A."/>
            <person name="Wagner M."/>
            <person name="Woyke T."/>
            <person name="Ollivier B."/>
            <person name="Klenk H.P."/>
            <person name="Spring S."/>
            <person name="Loy A."/>
        </authorList>
    </citation>
    <scope>NUCLEOTIDE SEQUENCE [LARGE SCALE GENOMIC DNA]</scope>
    <source>
        <strain evidence="2">DSM 22704 / JCM 16185 / SJ4</strain>
    </source>
</reference>
<dbReference type="InterPro" id="IPR029063">
    <property type="entry name" value="SAM-dependent_MTases_sf"/>
</dbReference>
<dbReference type="STRING" id="646529.Desaci_3871"/>
<dbReference type="KEGG" id="dai:Desaci_3871"/>
<evidence type="ECO:0000313" key="2">
    <source>
        <dbReference type="Proteomes" id="UP000002892"/>
    </source>
</evidence>
<dbReference type="PIRSF" id="PIRSF018637">
    <property type="entry name" value="TrmK"/>
    <property type="match status" value="1"/>
</dbReference>
<dbReference type="PANTHER" id="PTHR38451:SF1">
    <property type="entry name" value="TRNA (ADENINE(22)-N(1))-METHYLTRANSFERASE"/>
    <property type="match status" value="1"/>
</dbReference>